<dbReference type="SUPFAM" id="SSF50182">
    <property type="entry name" value="Sm-like ribonucleoproteins"/>
    <property type="match status" value="1"/>
</dbReference>
<evidence type="ECO:0000256" key="3">
    <source>
        <dbReference type="ARBA" id="ARBA00022989"/>
    </source>
</evidence>
<keyword evidence="8" id="KW-1185">Reference proteome</keyword>
<dbReference type="EMBL" id="BMPF01000001">
    <property type="protein sequence ID" value="GGL23581.1"/>
    <property type="molecule type" value="Genomic_DNA"/>
</dbReference>
<dbReference type="RefSeq" id="WP_188877796.1">
    <property type="nucleotide sequence ID" value="NZ_BMPF01000001.1"/>
</dbReference>
<comment type="caution">
    <text evidence="7">The sequence shown here is derived from an EMBL/GenBank/DDBJ whole genome shotgun (WGS) entry which is preliminary data.</text>
</comment>
<evidence type="ECO:0000256" key="2">
    <source>
        <dbReference type="ARBA" id="ARBA00022692"/>
    </source>
</evidence>
<dbReference type="Gene3D" id="2.30.30.60">
    <property type="match status" value="1"/>
</dbReference>
<dbReference type="InterPro" id="IPR045275">
    <property type="entry name" value="MscS_archaea/bacteria_type"/>
</dbReference>
<dbReference type="PANTHER" id="PTHR30221">
    <property type="entry name" value="SMALL-CONDUCTANCE MECHANOSENSITIVE CHANNEL"/>
    <property type="match status" value="1"/>
</dbReference>
<sequence length="258" mass="27391">MAVDWSVVVAEDFNYLLAAAVLVVGAVAGYLVGRVNERVLRAVGVPEAVEGTSVERAARRFGTDVVSTLAHLSSWVIYAVAVVLALAVVDLVVLRTLWYRLAGYVPAVVFALAVLVFGVIAGDKAEVVVAERLRGVKVPEIGVLPSVVKYSVVFVAVLVALGQLGVATLPLVLVFAAYIVALIVFTAVAAKQLLASAAAGIYVLLNQPYGIGDSVRIGEMRGIVQEMDVFVTHVEDDGTEYVVPNSFVFEHGVVKERE</sequence>
<evidence type="ECO:0000313" key="7">
    <source>
        <dbReference type="EMBL" id="GGL23581.1"/>
    </source>
</evidence>
<keyword evidence="3 5" id="KW-1133">Transmembrane helix</keyword>
<feature type="transmembrane region" description="Helical" evidence="5">
    <location>
        <begin position="141"/>
        <end position="161"/>
    </location>
</feature>
<dbReference type="GO" id="GO:0016020">
    <property type="term" value="C:membrane"/>
    <property type="evidence" value="ECO:0007669"/>
    <property type="project" value="UniProtKB-SubCell"/>
</dbReference>
<feature type="transmembrane region" description="Helical" evidence="5">
    <location>
        <begin position="101"/>
        <end position="120"/>
    </location>
</feature>
<comment type="subcellular location">
    <subcellularLocation>
        <location evidence="1">Membrane</location>
    </subcellularLocation>
</comment>
<name>A0A830F5X0_9EURY</name>
<gene>
    <name evidence="7" type="ORF">GCM10009037_03930</name>
</gene>
<feature type="transmembrane region" description="Helical" evidence="5">
    <location>
        <begin position="167"/>
        <end position="190"/>
    </location>
</feature>
<proteinExistence type="predicted"/>
<protein>
    <submittedName>
        <fullName evidence="7">Mechanosensitive ion channel protein MscS</fullName>
    </submittedName>
</protein>
<dbReference type="InterPro" id="IPR006685">
    <property type="entry name" value="MscS_channel_2nd"/>
</dbReference>
<dbReference type="Pfam" id="PF00924">
    <property type="entry name" value="MS_channel_2nd"/>
    <property type="match status" value="1"/>
</dbReference>
<dbReference type="Gene3D" id="1.10.287.1260">
    <property type="match status" value="1"/>
</dbReference>
<dbReference type="PANTHER" id="PTHR30221:SF20">
    <property type="entry name" value="SMALL-CONDUCTANCE MECHANOSENSITIVE CHANNEL"/>
    <property type="match status" value="1"/>
</dbReference>
<accession>A0A830F5X0</accession>
<keyword evidence="4 5" id="KW-0472">Membrane</keyword>
<keyword evidence="2 5" id="KW-0812">Transmembrane</keyword>
<dbReference type="InterPro" id="IPR010920">
    <property type="entry name" value="LSM_dom_sf"/>
</dbReference>
<evidence type="ECO:0000256" key="5">
    <source>
        <dbReference type="SAM" id="Phobius"/>
    </source>
</evidence>
<organism evidence="7 8">
    <name type="scientific">Halarchaeum grantii</name>
    <dbReference type="NCBI Taxonomy" id="1193105"/>
    <lineage>
        <taxon>Archaea</taxon>
        <taxon>Methanobacteriati</taxon>
        <taxon>Methanobacteriota</taxon>
        <taxon>Stenosarchaea group</taxon>
        <taxon>Halobacteria</taxon>
        <taxon>Halobacteriales</taxon>
        <taxon>Halobacteriaceae</taxon>
    </lineage>
</organism>
<dbReference type="AlphaFoldDB" id="A0A830F5X0"/>
<dbReference type="GO" id="GO:0008381">
    <property type="term" value="F:mechanosensitive monoatomic ion channel activity"/>
    <property type="evidence" value="ECO:0007669"/>
    <property type="project" value="InterPro"/>
</dbReference>
<evidence type="ECO:0000256" key="4">
    <source>
        <dbReference type="ARBA" id="ARBA00023136"/>
    </source>
</evidence>
<dbReference type="InterPro" id="IPR023408">
    <property type="entry name" value="MscS_beta-dom_sf"/>
</dbReference>
<reference evidence="7 8" key="1">
    <citation type="journal article" date="2019" name="Int. J. Syst. Evol. Microbiol.">
        <title>The Global Catalogue of Microorganisms (GCM) 10K type strain sequencing project: providing services to taxonomists for standard genome sequencing and annotation.</title>
        <authorList>
            <consortium name="The Broad Institute Genomics Platform"/>
            <consortium name="The Broad Institute Genome Sequencing Center for Infectious Disease"/>
            <person name="Wu L."/>
            <person name="Ma J."/>
        </authorList>
    </citation>
    <scope>NUCLEOTIDE SEQUENCE [LARGE SCALE GENOMIC DNA]</scope>
    <source>
        <strain evidence="7 8">JCM 19585</strain>
    </source>
</reference>
<feature type="transmembrane region" description="Helical" evidence="5">
    <location>
        <begin position="69"/>
        <end position="89"/>
    </location>
</feature>
<dbReference type="Proteomes" id="UP000628840">
    <property type="component" value="Unassembled WGS sequence"/>
</dbReference>
<feature type="transmembrane region" description="Helical" evidence="5">
    <location>
        <begin position="13"/>
        <end position="32"/>
    </location>
</feature>
<dbReference type="OrthoDB" id="313107at2157"/>
<evidence type="ECO:0000313" key="8">
    <source>
        <dbReference type="Proteomes" id="UP000628840"/>
    </source>
</evidence>
<feature type="domain" description="Mechanosensitive ion channel MscS" evidence="6">
    <location>
        <begin position="194"/>
        <end position="250"/>
    </location>
</feature>
<evidence type="ECO:0000256" key="1">
    <source>
        <dbReference type="ARBA" id="ARBA00004370"/>
    </source>
</evidence>
<evidence type="ECO:0000259" key="6">
    <source>
        <dbReference type="Pfam" id="PF00924"/>
    </source>
</evidence>